<keyword evidence="1" id="KW-1003">Cell membrane</keyword>
<dbReference type="InterPro" id="IPR012451">
    <property type="entry name" value="DUF1656"/>
</dbReference>
<evidence type="ECO:0000313" key="6">
    <source>
        <dbReference type="EMBL" id="GBR11080.1"/>
    </source>
</evidence>
<proteinExistence type="predicted"/>
<keyword evidence="2 5" id="KW-0812">Transmembrane</keyword>
<name>A0ABQ0QAM1_9PROT</name>
<feature type="transmembrane region" description="Helical" evidence="5">
    <location>
        <begin position="73"/>
        <end position="95"/>
    </location>
</feature>
<evidence type="ECO:0000256" key="5">
    <source>
        <dbReference type="SAM" id="Phobius"/>
    </source>
</evidence>
<protein>
    <recommendedName>
        <fullName evidence="8">DUF1656 domain-containing protein</fullName>
    </recommendedName>
</protein>
<reference evidence="6" key="1">
    <citation type="submission" date="2013-04" db="EMBL/GenBank/DDBJ databases">
        <title>The genome sequencing project of 58 acetic acid bacteria.</title>
        <authorList>
            <person name="Okamoto-Kainuma A."/>
            <person name="Ishikawa M."/>
            <person name="Umino S."/>
            <person name="Koizumi Y."/>
            <person name="Shiwa Y."/>
            <person name="Yoshikawa H."/>
            <person name="Matsutani M."/>
            <person name="Matsushita K."/>
        </authorList>
    </citation>
    <scope>NUCLEOTIDE SEQUENCE</scope>
    <source>
        <strain evidence="6">NRIC 0228</strain>
    </source>
</reference>
<dbReference type="Proteomes" id="UP001061070">
    <property type="component" value="Unassembled WGS sequence"/>
</dbReference>
<evidence type="ECO:0000256" key="3">
    <source>
        <dbReference type="ARBA" id="ARBA00022989"/>
    </source>
</evidence>
<evidence type="ECO:0000256" key="4">
    <source>
        <dbReference type="ARBA" id="ARBA00023136"/>
    </source>
</evidence>
<organism evidence="6 7">
    <name type="scientific">Gluconobacter frateurii NRIC 0228</name>
    <dbReference type="NCBI Taxonomy" id="1307946"/>
    <lineage>
        <taxon>Bacteria</taxon>
        <taxon>Pseudomonadati</taxon>
        <taxon>Pseudomonadota</taxon>
        <taxon>Alphaproteobacteria</taxon>
        <taxon>Acetobacterales</taxon>
        <taxon>Acetobacteraceae</taxon>
        <taxon>Gluconobacter</taxon>
    </lineage>
</organism>
<keyword evidence="4 5" id="KW-0472">Membrane</keyword>
<keyword evidence="7" id="KW-1185">Reference proteome</keyword>
<keyword evidence="3 5" id="KW-1133">Transmembrane helix</keyword>
<comment type="caution">
    <text evidence="6">The sequence shown here is derived from an EMBL/GenBank/DDBJ whole genome shotgun (WGS) entry which is preliminary data.</text>
</comment>
<evidence type="ECO:0000256" key="1">
    <source>
        <dbReference type="ARBA" id="ARBA00022475"/>
    </source>
</evidence>
<dbReference type="EMBL" id="BAQW01000005">
    <property type="protein sequence ID" value="GBR11080.1"/>
    <property type="molecule type" value="Genomic_DNA"/>
</dbReference>
<evidence type="ECO:0008006" key="8">
    <source>
        <dbReference type="Google" id="ProtNLM"/>
    </source>
</evidence>
<evidence type="ECO:0000256" key="2">
    <source>
        <dbReference type="ARBA" id="ARBA00022692"/>
    </source>
</evidence>
<accession>A0ABQ0QAM1</accession>
<feature type="transmembrane region" description="Helical" evidence="5">
    <location>
        <begin position="39"/>
        <end position="61"/>
    </location>
</feature>
<dbReference type="Pfam" id="PF07869">
    <property type="entry name" value="DUF1656"/>
    <property type="match status" value="1"/>
</dbReference>
<sequence>MITPLWESSRTCEESRGKFAEQSDSWQQGHSLMLTEVNLFGVFVAPLSIYAVAAVFVTLLLRSILWRTGALSWFWHVALFEIALYVCVLCLLILYV</sequence>
<gene>
    <name evidence="6" type="ORF">AA0228_1258</name>
</gene>
<evidence type="ECO:0000313" key="7">
    <source>
        <dbReference type="Proteomes" id="UP001061070"/>
    </source>
</evidence>